<evidence type="ECO:0000313" key="5">
    <source>
        <dbReference type="Proteomes" id="UP000321484"/>
    </source>
</evidence>
<dbReference type="PROSITE" id="PS51682">
    <property type="entry name" value="SAM_OMT_I"/>
    <property type="match status" value="1"/>
</dbReference>
<dbReference type="Gene3D" id="3.40.50.150">
    <property type="entry name" value="Vaccinia Virus protein VP39"/>
    <property type="match status" value="1"/>
</dbReference>
<proteinExistence type="predicted"/>
<gene>
    <name evidence="4" type="ORF">AFE02nite_07580</name>
</gene>
<keyword evidence="1 4" id="KW-0489">Methyltransferase</keyword>
<dbReference type="SUPFAM" id="SSF53335">
    <property type="entry name" value="S-adenosyl-L-methionine-dependent methyltransferases"/>
    <property type="match status" value="1"/>
</dbReference>
<dbReference type="PANTHER" id="PTHR10509">
    <property type="entry name" value="O-METHYLTRANSFERASE-RELATED"/>
    <property type="match status" value="1"/>
</dbReference>
<name>A0A511YV02_9CELL</name>
<evidence type="ECO:0000256" key="2">
    <source>
        <dbReference type="ARBA" id="ARBA00022679"/>
    </source>
</evidence>
<sequence length="227" mass="23287">MTSDGVTDPPPWVLVDRWLDGVLPAPDAVVAAQRTADGAGLPPIAVSTQQGRLLALLAASIGARRALEVGTLAGVSAVWLARALRGPDPVLTTFELSEHHAAVARENLAAAGLTDVVEVRVGPALEGLARLAAERPEPYDLAFIDADKPGNTAYLHAALALLRPGGLVVVDNVVRGGTVLDPGADAAARGSRAVIEAVAAHDRLTATVVQTVGSKGYDGMLVARLDV</sequence>
<dbReference type="GO" id="GO:0008757">
    <property type="term" value="F:S-adenosylmethionine-dependent methyltransferase activity"/>
    <property type="evidence" value="ECO:0007669"/>
    <property type="project" value="TreeGrafter"/>
</dbReference>
<keyword evidence="2 4" id="KW-0808">Transferase</keyword>
<reference evidence="4 5" key="1">
    <citation type="submission" date="2019-07" db="EMBL/GenBank/DDBJ databases">
        <title>Whole genome shotgun sequence of Actinotalea fermentans NBRC 105374.</title>
        <authorList>
            <person name="Hosoyama A."/>
            <person name="Uohara A."/>
            <person name="Ohji S."/>
            <person name="Ichikawa N."/>
        </authorList>
    </citation>
    <scope>NUCLEOTIDE SEQUENCE [LARGE SCALE GENOMIC DNA]</scope>
    <source>
        <strain evidence="4 5">NBRC 105374</strain>
    </source>
</reference>
<comment type="caution">
    <text evidence="4">The sequence shown here is derived from an EMBL/GenBank/DDBJ whole genome shotgun (WGS) entry which is preliminary data.</text>
</comment>
<dbReference type="AlphaFoldDB" id="A0A511YV02"/>
<keyword evidence="5" id="KW-1185">Reference proteome</keyword>
<dbReference type="Pfam" id="PF01596">
    <property type="entry name" value="Methyltransf_3"/>
    <property type="match status" value="1"/>
</dbReference>
<organism evidence="4 5">
    <name type="scientific">Actinotalea fermentans</name>
    <dbReference type="NCBI Taxonomy" id="43671"/>
    <lineage>
        <taxon>Bacteria</taxon>
        <taxon>Bacillati</taxon>
        <taxon>Actinomycetota</taxon>
        <taxon>Actinomycetes</taxon>
        <taxon>Micrococcales</taxon>
        <taxon>Cellulomonadaceae</taxon>
        <taxon>Actinotalea</taxon>
    </lineage>
</organism>
<dbReference type="OrthoDB" id="9799672at2"/>
<evidence type="ECO:0000313" key="4">
    <source>
        <dbReference type="EMBL" id="GEN79024.1"/>
    </source>
</evidence>
<dbReference type="InterPro" id="IPR002935">
    <property type="entry name" value="SAM_O-MeTrfase"/>
</dbReference>
<evidence type="ECO:0000256" key="3">
    <source>
        <dbReference type="ARBA" id="ARBA00022691"/>
    </source>
</evidence>
<protein>
    <submittedName>
        <fullName evidence="4">O-methyltransferase</fullName>
    </submittedName>
</protein>
<dbReference type="Proteomes" id="UP000321484">
    <property type="component" value="Unassembled WGS sequence"/>
</dbReference>
<dbReference type="RefSeq" id="WP_034242991.1">
    <property type="nucleotide sequence ID" value="NZ_BJYK01000001.1"/>
</dbReference>
<dbReference type="EMBL" id="BJYK01000001">
    <property type="protein sequence ID" value="GEN79024.1"/>
    <property type="molecule type" value="Genomic_DNA"/>
</dbReference>
<dbReference type="InterPro" id="IPR029063">
    <property type="entry name" value="SAM-dependent_MTases_sf"/>
</dbReference>
<dbReference type="PANTHER" id="PTHR10509:SF14">
    <property type="entry name" value="CAFFEOYL-COA O-METHYLTRANSFERASE 3-RELATED"/>
    <property type="match status" value="1"/>
</dbReference>
<accession>A0A511YV02</accession>
<keyword evidence="3" id="KW-0949">S-adenosyl-L-methionine</keyword>
<evidence type="ECO:0000256" key="1">
    <source>
        <dbReference type="ARBA" id="ARBA00022603"/>
    </source>
</evidence>
<dbReference type="GO" id="GO:0008171">
    <property type="term" value="F:O-methyltransferase activity"/>
    <property type="evidence" value="ECO:0007669"/>
    <property type="project" value="InterPro"/>
</dbReference>
<dbReference type="GO" id="GO:0032259">
    <property type="term" value="P:methylation"/>
    <property type="evidence" value="ECO:0007669"/>
    <property type="project" value="UniProtKB-KW"/>
</dbReference>
<dbReference type="InterPro" id="IPR050362">
    <property type="entry name" value="Cation-dep_OMT"/>
</dbReference>